<reference evidence="13 14" key="1">
    <citation type="journal article" date="2016" name="Nat. Commun.">
        <title>Thousands of microbial genomes shed light on interconnected biogeochemical processes in an aquifer system.</title>
        <authorList>
            <person name="Anantharaman K."/>
            <person name="Brown C.T."/>
            <person name="Hug L.A."/>
            <person name="Sharon I."/>
            <person name="Castelle C.J."/>
            <person name="Probst A.J."/>
            <person name="Thomas B.C."/>
            <person name="Singh A."/>
            <person name="Wilkins M.J."/>
            <person name="Karaoz U."/>
            <person name="Brodie E.L."/>
            <person name="Williams K.H."/>
            <person name="Hubbard S.S."/>
            <person name="Banfield J.F."/>
        </authorList>
    </citation>
    <scope>NUCLEOTIDE SEQUENCE [LARGE SCALE GENOMIC DNA]</scope>
</reference>
<name>A0A1F5KQI9_9BACT</name>
<dbReference type="InterPro" id="IPR006070">
    <property type="entry name" value="Sua5-like_dom"/>
</dbReference>
<evidence type="ECO:0000256" key="10">
    <source>
        <dbReference type="ARBA" id="ARBA00029774"/>
    </source>
</evidence>
<dbReference type="PROSITE" id="PS51163">
    <property type="entry name" value="YRDC"/>
    <property type="match status" value="1"/>
</dbReference>
<evidence type="ECO:0000256" key="6">
    <source>
        <dbReference type="ARBA" id="ARBA00022694"/>
    </source>
</evidence>
<keyword evidence="5" id="KW-0808">Transferase</keyword>
<evidence type="ECO:0000259" key="12">
    <source>
        <dbReference type="PROSITE" id="PS51163"/>
    </source>
</evidence>
<dbReference type="GO" id="GO:0000049">
    <property type="term" value="F:tRNA binding"/>
    <property type="evidence" value="ECO:0007669"/>
    <property type="project" value="TreeGrafter"/>
</dbReference>
<proteinExistence type="inferred from homology"/>
<evidence type="ECO:0000256" key="8">
    <source>
        <dbReference type="ARBA" id="ARBA00022741"/>
    </source>
</evidence>
<dbReference type="PANTHER" id="PTHR17490">
    <property type="entry name" value="SUA5"/>
    <property type="match status" value="1"/>
</dbReference>
<dbReference type="SUPFAM" id="SSF55821">
    <property type="entry name" value="YrdC/RibB"/>
    <property type="match status" value="1"/>
</dbReference>
<dbReference type="GO" id="GO:0003725">
    <property type="term" value="F:double-stranded RNA binding"/>
    <property type="evidence" value="ECO:0007669"/>
    <property type="project" value="InterPro"/>
</dbReference>
<comment type="subcellular location">
    <subcellularLocation>
        <location evidence="1">Cytoplasm</location>
    </subcellularLocation>
</comment>
<evidence type="ECO:0000256" key="4">
    <source>
        <dbReference type="ARBA" id="ARBA00022490"/>
    </source>
</evidence>
<evidence type="ECO:0000313" key="13">
    <source>
        <dbReference type="EMBL" id="OGE43178.1"/>
    </source>
</evidence>
<keyword evidence="4" id="KW-0963">Cytoplasm</keyword>
<accession>A0A1F5KQI9</accession>
<dbReference type="PANTHER" id="PTHR17490:SF16">
    <property type="entry name" value="THREONYLCARBAMOYL-AMP SYNTHASE"/>
    <property type="match status" value="1"/>
</dbReference>
<comment type="catalytic activity">
    <reaction evidence="11">
        <text>L-threonine + hydrogencarbonate + ATP = L-threonylcarbamoyladenylate + diphosphate + H2O</text>
        <dbReference type="Rhea" id="RHEA:36407"/>
        <dbReference type="ChEBI" id="CHEBI:15377"/>
        <dbReference type="ChEBI" id="CHEBI:17544"/>
        <dbReference type="ChEBI" id="CHEBI:30616"/>
        <dbReference type="ChEBI" id="CHEBI:33019"/>
        <dbReference type="ChEBI" id="CHEBI:57926"/>
        <dbReference type="ChEBI" id="CHEBI:73682"/>
        <dbReference type="EC" id="2.7.7.87"/>
    </reaction>
</comment>
<dbReference type="GO" id="GO:0005737">
    <property type="term" value="C:cytoplasm"/>
    <property type="evidence" value="ECO:0007669"/>
    <property type="project" value="UniProtKB-SubCell"/>
</dbReference>
<evidence type="ECO:0000256" key="1">
    <source>
        <dbReference type="ARBA" id="ARBA00004496"/>
    </source>
</evidence>
<evidence type="ECO:0000256" key="5">
    <source>
        <dbReference type="ARBA" id="ARBA00022679"/>
    </source>
</evidence>
<keyword evidence="6" id="KW-0819">tRNA processing</keyword>
<dbReference type="Proteomes" id="UP000178565">
    <property type="component" value="Unassembled WGS sequence"/>
</dbReference>
<gene>
    <name evidence="13" type="ORF">A3B45_01420</name>
</gene>
<dbReference type="NCBIfam" id="TIGR00057">
    <property type="entry name" value="L-threonylcarbamoyladenylate synthase"/>
    <property type="match status" value="1"/>
</dbReference>
<dbReference type="GO" id="GO:0006450">
    <property type="term" value="P:regulation of translational fidelity"/>
    <property type="evidence" value="ECO:0007669"/>
    <property type="project" value="TreeGrafter"/>
</dbReference>
<protein>
    <recommendedName>
        <fullName evidence="10">L-threonylcarbamoyladenylate synthase</fullName>
        <ecNumber evidence="3">2.7.7.87</ecNumber>
    </recommendedName>
    <alternativeName>
        <fullName evidence="10">L-threonylcarbamoyladenylate synthase</fullName>
    </alternativeName>
</protein>
<organism evidence="13 14">
    <name type="scientific">Candidatus Daviesbacteria bacterium RIFCSPLOWO2_01_FULL_39_12</name>
    <dbReference type="NCBI Taxonomy" id="1797785"/>
    <lineage>
        <taxon>Bacteria</taxon>
        <taxon>Candidatus Daviesiibacteriota</taxon>
    </lineage>
</organism>
<keyword evidence="8" id="KW-0547">Nucleotide-binding</keyword>
<sequence length="185" mass="20880">MDAVSILKNGGVVVMPTDTIYGIVGSALNLEVVEKIYKLRKRILDKPMIILVGSIKDLGKFGIKLTQQQMDFLQNHWPNPLSVVLPINDEKFKYLHRGKNSLAFRMPKDEKLLDLLKQVGSLVAPSANFEGEKPSETIDEAKRYFRDNVTFYIDGGIIKQKPSTLIELAKDGSFKLLRQGDYKLV</sequence>
<evidence type="ECO:0000256" key="9">
    <source>
        <dbReference type="ARBA" id="ARBA00022840"/>
    </source>
</evidence>
<dbReference type="InterPro" id="IPR050156">
    <property type="entry name" value="TC-AMP_synthase_SUA5"/>
</dbReference>
<dbReference type="EMBL" id="MFDM01000017">
    <property type="protein sequence ID" value="OGE43178.1"/>
    <property type="molecule type" value="Genomic_DNA"/>
</dbReference>
<dbReference type="STRING" id="1797785.A3B45_01420"/>
<evidence type="ECO:0000256" key="2">
    <source>
        <dbReference type="ARBA" id="ARBA00007663"/>
    </source>
</evidence>
<evidence type="ECO:0000313" key="14">
    <source>
        <dbReference type="Proteomes" id="UP000178565"/>
    </source>
</evidence>
<comment type="caution">
    <text evidence="13">The sequence shown here is derived from an EMBL/GenBank/DDBJ whole genome shotgun (WGS) entry which is preliminary data.</text>
</comment>
<dbReference type="GO" id="GO:0061710">
    <property type="term" value="F:L-threonylcarbamoyladenylate synthase"/>
    <property type="evidence" value="ECO:0007669"/>
    <property type="project" value="UniProtKB-EC"/>
</dbReference>
<keyword evidence="7" id="KW-0548">Nucleotidyltransferase</keyword>
<dbReference type="Pfam" id="PF01300">
    <property type="entry name" value="Sua5_yciO_yrdC"/>
    <property type="match status" value="1"/>
</dbReference>
<feature type="domain" description="YrdC-like" evidence="12">
    <location>
        <begin position="1"/>
        <end position="182"/>
    </location>
</feature>
<dbReference type="EC" id="2.7.7.87" evidence="3"/>
<dbReference type="GO" id="GO:0008033">
    <property type="term" value="P:tRNA processing"/>
    <property type="evidence" value="ECO:0007669"/>
    <property type="project" value="UniProtKB-KW"/>
</dbReference>
<dbReference type="Gene3D" id="3.90.870.10">
    <property type="entry name" value="DHBP synthase"/>
    <property type="match status" value="1"/>
</dbReference>
<dbReference type="AlphaFoldDB" id="A0A1F5KQI9"/>
<evidence type="ECO:0000256" key="3">
    <source>
        <dbReference type="ARBA" id="ARBA00012584"/>
    </source>
</evidence>
<dbReference type="GO" id="GO:0005524">
    <property type="term" value="F:ATP binding"/>
    <property type="evidence" value="ECO:0007669"/>
    <property type="project" value="UniProtKB-KW"/>
</dbReference>
<evidence type="ECO:0000256" key="7">
    <source>
        <dbReference type="ARBA" id="ARBA00022695"/>
    </source>
</evidence>
<comment type="similarity">
    <text evidence="2">Belongs to the SUA5 family.</text>
</comment>
<evidence type="ECO:0000256" key="11">
    <source>
        <dbReference type="ARBA" id="ARBA00048366"/>
    </source>
</evidence>
<keyword evidence="9" id="KW-0067">ATP-binding</keyword>
<dbReference type="InterPro" id="IPR017945">
    <property type="entry name" value="DHBP_synth_RibB-like_a/b_dom"/>
</dbReference>